<dbReference type="Pfam" id="PF08826">
    <property type="entry name" value="DMPK_coil"/>
    <property type="match status" value="1"/>
</dbReference>
<name>A0ABM0M0D7_SACKO</name>
<evidence type="ECO:0000256" key="7">
    <source>
        <dbReference type="SAM" id="Coils"/>
    </source>
</evidence>
<dbReference type="InterPro" id="IPR014930">
    <property type="entry name" value="Myotonic_dystrophy_kinase_coil"/>
</dbReference>
<dbReference type="Proteomes" id="UP000694865">
    <property type="component" value="Unplaced"/>
</dbReference>
<keyword evidence="3" id="KW-0963">Cytoplasm</keyword>
<evidence type="ECO:0000256" key="5">
    <source>
        <dbReference type="ARBA" id="ARBA00022723"/>
    </source>
</evidence>
<gene>
    <name evidence="10" type="primary">LOC102804807</name>
</gene>
<feature type="non-terminal residue" evidence="10">
    <location>
        <position position="122"/>
    </location>
</feature>
<feature type="non-terminal residue" evidence="10">
    <location>
        <position position="1"/>
    </location>
</feature>
<keyword evidence="6 7" id="KW-0175">Coiled coil</keyword>
<evidence type="ECO:0000256" key="1">
    <source>
        <dbReference type="ARBA" id="ARBA00001946"/>
    </source>
</evidence>
<protein>
    <submittedName>
        <fullName evidence="10">Serine/threonine-protein kinase MRCK alpha-like</fullName>
    </submittedName>
</protein>
<keyword evidence="4" id="KW-0597">Phosphoprotein</keyword>
<evidence type="ECO:0000313" key="10">
    <source>
        <dbReference type="RefSeq" id="XP_006813478.1"/>
    </source>
</evidence>
<evidence type="ECO:0000256" key="3">
    <source>
        <dbReference type="ARBA" id="ARBA00022490"/>
    </source>
</evidence>
<evidence type="ECO:0000256" key="4">
    <source>
        <dbReference type="ARBA" id="ARBA00022553"/>
    </source>
</evidence>
<dbReference type="GeneID" id="102804807"/>
<keyword evidence="5" id="KW-0479">Metal-binding</keyword>
<reference evidence="10" key="1">
    <citation type="submission" date="2025-08" db="UniProtKB">
        <authorList>
            <consortium name="RefSeq"/>
        </authorList>
    </citation>
    <scope>IDENTIFICATION</scope>
    <source>
        <tissue evidence="10">Testes</tissue>
    </source>
</reference>
<organism evidence="9 10">
    <name type="scientific">Saccoglossus kowalevskii</name>
    <name type="common">Acorn worm</name>
    <dbReference type="NCBI Taxonomy" id="10224"/>
    <lineage>
        <taxon>Eukaryota</taxon>
        <taxon>Metazoa</taxon>
        <taxon>Hemichordata</taxon>
        <taxon>Enteropneusta</taxon>
        <taxon>Harrimaniidae</taxon>
        <taxon>Saccoglossus</taxon>
    </lineage>
</organism>
<dbReference type="Gene3D" id="1.20.5.340">
    <property type="match status" value="1"/>
</dbReference>
<evidence type="ECO:0000256" key="6">
    <source>
        <dbReference type="ARBA" id="ARBA00023054"/>
    </source>
</evidence>
<comment type="subcellular location">
    <subcellularLocation>
        <location evidence="2">Cytoplasm</location>
    </subcellularLocation>
</comment>
<feature type="coiled-coil region" evidence="7">
    <location>
        <begin position="45"/>
        <end position="79"/>
    </location>
</feature>
<sequence length="122" mass="14067">EKDWKLRRSQKLDKIELLNLQSSLQSEIQAKQSVMEELKNIKASHVGTESRLAESESRNKELLEEVEKLKETIKELNLKVDDAGSPNRPDSQMSFLNFLKESSKTECLEEVGGFFQSTFDFE</sequence>
<evidence type="ECO:0000256" key="2">
    <source>
        <dbReference type="ARBA" id="ARBA00004496"/>
    </source>
</evidence>
<feature type="domain" description="Myotonic dystrophy protein kinase coiled coil" evidence="8">
    <location>
        <begin position="19"/>
        <end position="77"/>
    </location>
</feature>
<evidence type="ECO:0000313" key="9">
    <source>
        <dbReference type="Proteomes" id="UP000694865"/>
    </source>
</evidence>
<dbReference type="RefSeq" id="XP_006813478.1">
    <property type="nucleotide sequence ID" value="XM_006813415.1"/>
</dbReference>
<comment type="cofactor">
    <cofactor evidence="1">
        <name>Mg(2+)</name>
        <dbReference type="ChEBI" id="CHEBI:18420"/>
    </cofactor>
</comment>
<accession>A0ABM0M0D7</accession>
<evidence type="ECO:0000259" key="8">
    <source>
        <dbReference type="Pfam" id="PF08826"/>
    </source>
</evidence>
<proteinExistence type="predicted"/>
<keyword evidence="9" id="KW-1185">Reference proteome</keyword>